<gene>
    <name evidence="6" type="ORF">FHX46_000995</name>
</gene>
<dbReference type="Pfam" id="PF00296">
    <property type="entry name" value="Bac_luciferase"/>
    <property type="match status" value="1"/>
</dbReference>
<dbReference type="PANTHER" id="PTHR30137">
    <property type="entry name" value="LUCIFERASE-LIKE MONOOXYGENASE"/>
    <property type="match status" value="1"/>
</dbReference>
<dbReference type="Gene3D" id="3.20.20.30">
    <property type="entry name" value="Luciferase-like domain"/>
    <property type="match status" value="1"/>
</dbReference>
<keyword evidence="3" id="KW-0560">Oxidoreductase</keyword>
<reference evidence="6 7" key="1">
    <citation type="submission" date="2020-03" db="EMBL/GenBank/DDBJ databases">
        <title>Sequencing the genomes of 1000 actinobacteria strains.</title>
        <authorList>
            <person name="Klenk H.-P."/>
        </authorList>
    </citation>
    <scope>NUCLEOTIDE SEQUENCE [LARGE SCALE GENOMIC DNA]</scope>
    <source>
        <strain evidence="6 7">DSM 45668</strain>
    </source>
</reference>
<dbReference type="InterPro" id="IPR036661">
    <property type="entry name" value="Luciferase-like_sf"/>
</dbReference>
<dbReference type="RefSeq" id="WP_167111066.1">
    <property type="nucleotide sequence ID" value="NZ_JAANOU010000001.1"/>
</dbReference>
<comment type="caution">
    <text evidence="6">The sequence shown here is derived from an EMBL/GenBank/DDBJ whole genome shotgun (WGS) entry which is preliminary data.</text>
</comment>
<dbReference type="EMBL" id="JAANOU010000001">
    <property type="protein sequence ID" value="NIH78465.1"/>
    <property type="molecule type" value="Genomic_DNA"/>
</dbReference>
<dbReference type="Proteomes" id="UP000754495">
    <property type="component" value="Unassembled WGS sequence"/>
</dbReference>
<dbReference type="PANTHER" id="PTHR30137:SF16">
    <property type="entry name" value="BLL0895 PROTEIN"/>
    <property type="match status" value="1"/>
</dbReference>
<accession>A0ABX0SPB3</accession>
<keyword evidence="2" id="KW-0285">Flavoprotein</keyword>
<feature type="domain" description="Luciferase-like" evidence="5">
    <location>
        <begin position="1"/>
        <end position="329"/>
    </location>
</feature>
<protein>
    <submittedName>
        <fullName evidence="6">Alkanesulfonate monooxygenase SsuD/methylene tetrahydromethanopterin reductase-like flavin-dependent oxidoreductase (Luciferase family)</fullName>
    </submittedName>
</protein>
<keyword evidence="4" id="KW-0503">Monooxygenase</keyword>
<dbReference type="SUPFAM" id="SSF51679">
    <property type="entry name" value="Bacterial luciferase-like"/>
    <property type="match status" value="1"/>
</dbReference>
<name>A0ABX0SPB3_9PSEU</name>
<evidence type="ECO:0000313" key="7">
    <source>
        <dbReference type="Proteomes" id="UP000754495"/>
    </source>
</evidence>
<sequence>MELGLFLMPCHPPERDPRAAAEFDLSVIKRADELGYREAWIGEHFTVGWEPVPAPDLLIAQALRETRQIVLAPGAHLLPYHQPVELAHRIAYLDQLAAGRYMLGVGSGSIPGDAALFGTMQRNPDGSPNLVQNLEMTQEALDILLKIWQADGPFEHRGKYWSFEYPAYDEFQGGPHIKPYQQPHPPIGMAGLAPNSRTLRVAGQRGFLPMSLNLSPHYLAQHWETYSEGAREAGLTPDRRQWRVAREFLVADTDEEALRLATTGAMGRILGDYLVPAFVNSGLGHYMVPPDADVEGDAITPEYLARTIWLVGSPRTVADRLVEQYEQAGGWGTLLGLTFDFADDPEPWFHSMDLMINKVMPLANERLERIATRQR</sequence>
<evidence type="ECO:0000256" key="1">
    <source>
        <dbReference type="ARBA" id="ARBA00010426"/>
    </source>
</evidence>
<comment type="similarity">
    <text evidence="1">Belongs to the bacterial luciferase oxidoreductase family.</text>
</comment>
<proteinExistence type="inferred from homology"/>
<keyword evidence="7" id="KW-1185">Reference proteome</keyword>
<organism evidence="6 7">
    <name type="scientific">Amycolatopsis viridis</name>
    <dbReference type="NCBI Taxonomy" id="185678"/>
    <lineage>
        <taxon>Bacteria</taxon>
        <taxon>Bacillati</taxon>
        <taxon>Actinomycetota</taxon>
        <taxon>Actinomycetes</taxon>
        <taxon>Pseudonocardiales</taxon>
        <taxon>Pseudonocardiaceae</taxon>
        <taxon>Amycolatopsis</taxon>
    </lineage>
</organism>
<evidence type="ECO:0000256" key="4">
    <source>
        <dbReference type="ARBA" id="ARBA00023033"/>
    </source>
</evidence>
<evidence type="ECO:0000256" key="2">
    <source>
        <dbReference type="ARBA" id="ARBA00022630"/>
    </source>
</evidence>
<evidence type="ECO:0000256" key="3">
    <source>
        <dbReference type="ARBA" id="ARBA00023002"/>
    </source>
</evidence>
<dbReference type="InterPro" id="IPR050766">
    <property type="entry name" value="Bact_Lucif_Oxidored"/>
</dbReference>
<dbReference type="InterPro" id="IPR011251">
    <property type="entry name" value="Luciferase-like_dom"/>
</dbReference>
<evidence type="ECO:0000313" key="6">
    <source>
        <dbReference type="EMBL" id="NIH78465.1"/>
    </source>
</evidence>
<evidence type="ECO:0000259" key="5">
    <source>
        <dbReference type="Pfam" id="PF00296"/>
    </source>
</evidence>